<feature type="transmembrane region" description="Helical" evidence="2">
    <location>
        <begin position="33"/>
        <end position="55"/>
    </location>
</feature>
<accession>A0A3S2VI70</accession>
<reference evidence="3 4" key="1">
    <citation type="submission" date="2019-01" db="EMBL/GenBank/DDBJ databases">
        <title>Genome sequences of Streptomyces and Rhizobium isolates collected from root and soil.</title>
        <authorList>
            <person name="Chhettri S."/>
            <person name="Sevigny J.L."/>
            <person name="Sen A."/>
            <person name="Ennis N."/>
            <person name="Tisa L."/>
        </authorList>
    </citation>
    <scope>NUCLEOTIDE SEQUENCE [LARGE SCALE GENOMIC DNA]</scope>
    <source>
        <strain evidence="3 4">San01</strain>
    </source>
</reference>
<protein>
    <submittedName>
        <fullName evidence="3">Uncharacterized protein</fullName>
    </submittedName>
</protein>
<feature type="region of interest" description="Disordered" evidence="1">
    <location>
        <begin position="94"/>
        <end position="113"/>
    </location>
</feature>
<keyword evidence="4" id="KW-1185">Reference proteome</keyword>
<gene>
    <name evidence="3" type="ORF">EOT10_15705</name>
</gene>
<dbReference type="RefSeq" id="WP_127828809.1">
    <property type="nucleotide sequence ID" value="NZ_RZYA01000006.1"/>
</dbReference>
<comment type="caution">
    <text evidence="3">The sequence shown here is derived from an EMBL/GenBank/DDBJ whole genome shotgun (WGS) entry which is preliminary data.</text>
</comment>
<keyword evidence="2" id="KW-1133">Transmembrane helix</keyword>
<organism evidence="3 4">
    <name type="scientific">Streptomyces antnestii</name>
    <dbReference type="NCBI Taxonomy" id="2494256"/>
    <lineage>
        <taxon>Bacteria</taxon>
        <taxon>Bacillati</taxon>
        <taxon>Actinomycetota</taxon>
        <taxon>Actinomycetes</taxon>
        <taxon>Kitasatosporales</taxon>
        <taxon>Streptomycetaceae</taxon>
        <taxon>Streptomyces</taxon>
    </lineage>
</organism>
<evidence type="ECO:0000256" key="2">
    <source>
        <dbReference type="SAM" id="Phobius"/>
    </source>
</evidence>
<evidence type="ECO:0000256" key="1">
    <source>
        <dbReference type="SAM" id="MobiDB-lite"/>
    </source>
</evidence>
<dbReference type="OrthoDB" id="4338087at2"/>
<sequence length="113" mass="11085">MPRPTAAQLAYGSATVICSTLAMLLLSRTSSGLGVAVIAVAALGLGLLVAMTVPLPGQRPAAAPAPGTASATSAVIEERVPGRQTIVRAAGPKAVPESVYEVTPSGTRGPAGP</sequence>
<evidence type="ECO:0000313" key="4">
    <source>
        <dbReference type="Proteomes" id="UP000283128"/>
    </source>
</evidence>
<name>A0A3S2VI70_9ACTN</name>
<dbReference type="AlphaFoldDB" id="A0A3S2VI70"/>
<keyword evidence="2" id="KW-0472">Membrane</keyword>
<dbReference type="EMBL" id="RZYA01000006">
    <property type="protein sequence ID" value="RVU24452.1"/>
    <property type="molecule type" value="Genomic_DNA"/>
</dbReference>
<evidence type="ECO:0000313" key="3">
    <source>
        <dbReference type="EMBL" id="RVU24452.1"/>
    </source>
</evidence>
<proteinExistence type="predicted"/>
<keyword evidence="2" id="KW-0812">Transmembrane</keyword>
<feature type="transmembrane region" description="Helical" evidence="2">
    <location>
        <begin position="6"/>
        <end position="26"/>
    </location>
</feature>
<dbReference type="Proteomes" id="UP000283128">
    <property type="component" value="Unassembled WGS sequence"/>
</dbReference>